<gene>
    <name evidence="2" type="ORF">HK415_18200</name>
</gene>
<accession>A0A849K8I4</accession>
<name>A0A849K8I4_9BURK</name>
<dbReference type="AlphaFoldDB" id="A0A849K8I4"/>
<reference evidence="2 3" key="1">
    <citation type="submission" date="2020-05" db="EMBL/GenBank/DDBJ databases">
        <authorList>
            <person name="Khan S.A."/>
            <person name="Jeon C.O."/>
            <person name="Chun B.H."/>
        </authorList>
    </citation>
    <scope>NUCLEOTIDE SEQUENCE [LARGE SCALE GENOMIC DNA]</scope>
    <source>
        <strain evidence="2 3">B156</strain>
    </source>
</reference>
<sequence length="285" mass="30448">MQFAAQPSGPQFDHGLPPADIVPAPGAARPGQRVPCAMPSTDTDAAQRRIEAVRDVLLRRLAPAMRERMLVHLEPIGMMAQVIERRLRQDAPEFARIEADLGKVHGFARDAVRVNLDVVSWLAPEPDDTARISLESGVQECVALLRGHFGFGGFSLRRLPGEGAQEVARSALRTLLPAVLFALADEPRATALLTVSAGAPAVVTVRVEQDAAARIQMGPAPAACCTGTKSRRSPGRKAWACGATATPSCSTSRPDKKAARRSGPNIQRRSCVVPRRAACLRAPLP</sequence>
<organism evidence="2 3">
    <name type="scientific">Ramlibacter montanisoli</name>
    <dbReference type="NCBI Taxonomy" id="2732512"/>
    <lineage>
        <taxon>Bacteria</taxon>
        <taxon>Pseudomonadati</taxon>
        <taxon>Pseudomonadota</taxon>
        <taxon>Betaproteobacteria</taxon>
        <taxon>Burkholderiales</taxon>
        <taxon>Comamonadaceae</taxon>
        <taxon>Ramlibacter</taxon>
    </lineage>
</organism>
<reference evidence="2 3" key="2">
    <citation type="submission" date="2020-06" db="EMBL/GenBank/DDBJ databases">
        <title>Ramlibacter rhizophilus sp. nov., isolated from rhizosphere soil of national flower Mugunghwa from South Korea.</title>
        <authorList>
            <person name="Zheng-Fei Y."/>
            <person name="Huan T."/>
        </authorList>
    </citation>
    <scope>NUCLEOTIDE SEQUENCE [LARGE SCALE GENOMIC DNA]</scope>
    <source>
        <strain evidence="2 3">B156</strain>
    </source>
</reference>
<proteinExistence type="predicted"/>
<dbReference type="RefSeq" id="WP_171561683.1">
    <property type="nucleotide sequence ID" value="NZ_JABFCS010000001.1"/>
</dbReference>
<dbReference type="EMBL" id="JABFCS010000001">
    <property type="protein sequence ID" value="NNU44672.1"/>
    <property type="molecule type" value="Genomic_DNA"/>
</dbReference>
<feature type="region of interest" description="Disordered" evidence="1">
    <location>
        <begin position="1"/>
        <end position="33"/>
    </location>
</feature>
<keyword evidence="3" id="KW-1185">Reference proteome</keyword>
<comment type="caution">
    <text evidence="2">The sequence shown here is derived from an EMBL/GenBank/DDBJ whole genome shotgun (WGS) entry which is preliminary data.</text>
</comment>
<evidence type="ECO:0000313" key="3">
    <source>
        <dbReference type="Proteomes" id="UP000552954"/>
    </source>
</evidence>
<evidence type="ECO:0000313" key="2">
    <source>
        <dbReference type="EMBL" id="NNU44672.1"/>
    </source>
</evidence>
<dbReference type="Proteomes" id="UP000552954">
    <property type="component" value="Unassembled WGS sequence"/>
</dbReference>
<feature type="region of interest" description="Disordered" evidence="1">
    <location>
        <begin position="244"/>
        <end position="267"/>
    </location>
</feature>
<protein>
    <submittedName>
        <fullName evidence="2">Uncharacterized protein</fullName>
    </submittedName>
</protein>
<evidence type="ECO:0000256" key="1">
    <source>
        <dbReference type="SAM" id="MobiDB-lite"/>
    </source>
</evidence>